<dbReference type="InterPro" id="IPR011332">
    <property type="entry name" value="Ribosomal_zn-bd"/>
</dbReference>
<feature type="binding site" evidence="6">
    <location>
        <position position="29"/>
    </location>
    <ligand>
        <name>Zn(2+)</name>
        <dbReference type="ChEBI" id="CHEBI:29105"/>
    </ligand>
</feature>
<dbReference type="InterPro" id="IPR023407">
    <property type="entry name" value="Ribosomal_eS27_Zn-bd_dom_sf"/>
</dbReference>
<reference evidence="9" key="1">
    <citation type="submission" date="2016-10" db="EMBL/GenBank/DDBJ databases">
        <authorList>
            <person name="Varghese N."/>
            <person name="Submissions S."/>
        </authorList>
    </citation>
    <scope>NUCLEOTIDE SEQUENCE [LARGE SCALE GENOMIC DNA]</scope>
    <source>
        <strain evidence="9">CGMCC 1.10121</strain>
    </source>
</reference>
<evidence type="ECO:0000256" key="5">
    <source>
        <dbReference type="ARBA" id="ARBA00023274"/>
    </source>
</evidence>
<evidence type="ECO:0000313" key="9">
    <source>
        <dbReference type="Proteomes" id="UP000199126"/>
    </source>
</evidence>
<dbReference type="GO" id="GO:1990904">
    <property type="term" value="C:ribonucleoprotein complex"/>
    <property type="evidence" value="ECO:0007669"/>
    <property type="project" value="UniProtKB-KW"/>
</dbReference>
<dbReference type="GO" id="GO:0006412">
    <property type="term" value="P:translation"/>
    <property type="evidence" value="ECO:0007669"/>
    <property type="project" value="UniProtKB-UniRule"/>
</dbReference>
<dbReference type="Pfam" id="PF01667">
    <property type="entry name" value="Ribosomal_S27e"/>
    <property type="match status" value="1"/>
</dbReference>
<keyword evidence="4 6" id="KW-0689">Ribosomal protein</keyword>
<sequence length="57" mass="5900">MAGSFYKVTCPDCENEQVVFGKAATVVNCAVCGTVLARPTGGNAAFEGEVTETVEAR</sequence>
<evidence type="ECO:0000256" key="3">
    <source>
        <dbReference type="ARBA" id="ARBA00022833"/>
    </source>
</evidence>
<feature type="zinc finger region" description="C4-type" evidence="6">
    <location>
        <begin position="10"/>
        <end position="32"/>
    </location>
</feature>
<dbReference type="OrthoDB" id="5718at2157"/>
<keyword evidence="5 6" id="KW-0687">Ribonucleoprotein</keyword>
<organism evidence="8 9">
    <name type="scientific">Halogranum amylolyticum</name>
    <dbReference type="NCBI Taxonomy" id="660520"/>
    <lineage>
        <taxon>Archaea</taxon>
        <taxon>Methanobacteriati</taxon>
        <taxon>Methanobacteriota</taxon>
        <taxon>Stenosarchaea group</taxon>
        <taxon>Halobacteria</taxon>
        <taxon>Halobacteriales</taxon>
        <taxon>Haloferacaceae</taxon>
    </lineage>
</organism>
<dbReference type="Gene3D" id="2.20.25.100">
    <property type="entry name" value="Zn-binding ribosomal proteins"/>
    <property type="match status" value="1"/>
</dbReference>
<dbReference type="InterPro" id="IPR000592">
    <property type="entry name" value="Ribosomal_eS27"/>
</dbReference>
<accession>A0A1H8PGF9</accession>
<comment type="subunit">
    <text evidence="6">Part of the 30S ribosomal subunit.</text>
</comment>
<protein>
    <recommendedName>
        <fullName evidence="6">Small ribosomal subunit protein eS27</fullName>
    </recommendedName>
</protein>
<dbReference type="EMBL" id="FODV01000002">
    <property type="protein sequence ID" value="SEO41062.1"/>
    <property type="molecule type" value="Genomic_DNA"/>
</dbReference>
<keyword evidence="3 6" id="KW-0862">Zinc</keyword>
<feature type="binding site" evidence="6">
    <location>
        <position position="32"/>
    </location>
    <ligand>
        <name>Zn(2+)</name>
        <dbReference type="ChEBI" id="CHEBI:29105"/>
    </ligand>
</feature>
<keyword evidence="9" id="KW-1185">Reference proteome</keyword>
<dbReference type="NCBIfam" id="NF001629">
    <property type="entry name" value="PRK00415.1"/>
    <property type="match status" value="1"/>
</dbReference>
<evidence type="ECO:0000256" key="6">
    <source>
        <dbReference type="HAMAP-Rule" id="MF_00371"/>
    </source>
</evidence>
<dbReference type="Proteomes" id="UP000199126">
    <property type="component" value="Unassembled WGS sequence"/>
</dbReference>
<dbReference type="SUPFAM" id="SSF57829">
    <property type="entry name" value="Zn-binding ribosomal proteins"/>
    <property type="match status" value="1"/>
</dbReference>
<evidence type="ECO:0000256" key="7">
    <source>
        <dbReference type="RuleBase" id="RU000671"/>
    </source>
</evidence>
<keyword evidence="6 7" id="KW-0479">Metal-binding</keyword>
<feature type="binding site" evidence="6">
    <location>
        <position position="10"/>
    </location>
    <ligand>
        <name>Zn(2+)</name>
        <dbReference type="ChEBI" id="CHEBI:29105"/>
    </ligand>
</feature>
<dbReference type="HAMAP" id="MF_00371">
    <property type="entry name" value="Ribosomal_eS27"/>
    <property type="match status" value="1"/>
</dbReference>
<comment type="similarity">
    <text evidence="1 6 7">Belongs to the eukaryotic ribosomal protein eS27 family.</text>
</comment>
<dbReference type="GO" id="GO:0005840">
    <property type="term" value="C:ribosome"/>
    <property type="evidence" value="ECO:0007669"/>
    <property type="project" value="UniProtKB-KW"/>
</dbReference>
<comment type="cofactor">
    <cofactor evidence="6 7">
        <name>Zn(2+)</name>
        <dbReference type="ChEBI" id="CHEBI:29105"/>
    </cofactor>
    <text evidence="6 7">Binds 1 zinc ion per subunit.</text>
</comment>
<feature type="binding site" evidence="6">
    <location>
        <position position="13"/>
    </location>
    <ligand>
        <name>Zn(2+)</name>
        <dbReference type="ChEBI" id="CHEBI:29105"/>
    </ligand>
</feature>
<evidence type="ECO:0000256" key="1">
    <source>
        <dbReference type="ARBA" id="ARBA00010919"/>
    </source>
</evidence>
<name>A0A1H8PGF9_9EURY</name>
<dbReference type="RefSeq" id="WP_089821488.1">
    <property type="nucleotide sequence ID" value="NZ_FODV01000002.1"/>
</dbReference>
<evidence type="ECO:0000256" key="2">
    <source>
        <dbReference type="ARBA" id="ARBA00022771"/>
    </source>
</evidence>
<gene>
    <name evidence="6" type="primary">rps27e</name>
    <name evidence="8" type="ORF">SAMN04487948_102291</name>
</gene>
<dbReference type="GO" id="GO:0008270">
    <property type="term" value="F:zinc ion binding"/>
    <property type="evidence" value="ECO:0007669"/>
    <property type="project" value="UniProtKB-UniRule"/>
</dbReference>
<keyword evidence="2 6" id="KW-0863">Zinc-finger</keyword>
<dbReference type="GO" id="GO:0003735">
    <property type="term" value="F:structural constituent of ribosome"/>
    <property type="evidence" value="ECO:0007669"/>
    <property type="project" value="InterPro"/>
</dbReference>
<dbReference type="PROSITE" id="PS01168">
    <property type="entry name" value="RIBOSOMAL_S27E"/>
    <property type="match status" value="1"/>
</dbReference>
<dbReference type="AlphaFoldDB" id="A0A1H8PGF9"/>
<evidence type="ECO:0000256" key="4">
    <source>
        <dbReference type="ARBA" id="ARBA00022980"/>
    </source>
</evidence>
<proteinExistence type="inferred from homology"/>
<evidence type="ECO:0000313" key="8">
    <source>
        <dbReference type="EMBL" id="SEO41062.1"/>
    </source>
</evidence>